<keyword evidence="2" id="KW-1185">Reference proteome</keyword>
<dbReference type="EMBL" id="CDMY01001061">
    <property type="protein sequence ID" value="CEM40017.1"/>
    <property type="molecule type" value="Genomic_DNA"/>
</dbReference>
<accession>A0A0G4H7W8</accession>
<evidence type="ECO:0000313" key="2">
    <source>
        <dbReference type="Proteomes" id="UP000041254"/>
    </source>
</evidence>
<organism evidence="1 2">
    <name type="scientific">Vitrella brassicaformis (strain CCMP3155)</name>
    <dbReference type="NCBI Taxonomy" id="1169540"/>
    <lineage>
        <taxon>Eukaryota</taxon>
        <taxon>Sar</taxon>
        <taxon>Alveolata</taxon>
        <taxon>Colpodellida</taxon>
        <taxon>Vitrellaceae</taxon>
        <taxon>Vitrella</taxon>
    </lineage>
</organism>
<dbReference type="AlphaFoldDB" id="A0A0G4H7W8"/>
<gene>
    <name evidence="1" type="ORF">Vbra_4656</name>
</gene>
<evidence type="ECO:0000313" key="1">
    <source>
        <dbReference type="EMBL" id="CEM40017.1"/>
    </source>
</evidence>
<reference evidence="1 2" key="1">
    <citation type="submission" date="2014-11" db="EMBL/GenBank/DDBJ databases">
        <authorList>
            <person name="Zhu J."/>
            <person name="Qi W."/>
            <person name="Song R."/>
        </authorList>
    </citation>
    <scope>NUCLEOTIDE SEQUENCE [LARGE SCALE GENOMIC DNA]</scope>
</reference>
<dbReference type="VEuPathDB" id="CryptoDB:Vbra_4656"/>
<sequence>MSWPSHRCHFNVHKGDGQRPLFPYGYGLFYKEKHPDKDLQLPDVVERDTCVNPCSDLLGEDNTWESPDCDLGRSSNV</sequence>
<protein>
    <submittedName>
        <fullName evidence="1">Uncharacterized protein</fullName>
    </submittedName>
</protein>
<dbReference type="InParanoid" id="A0A0G4H7W8"/>
<proteinExistence type="predicted"/>
<dbReference type="Proteomes" id="UP000041254">
    <property type="component" value="Unassembled WGS sequence"/>
</dbReference>
<name>A0A0G4H7W8_VITBC</name>